<sequence>MHVFWHASLPRSDVLRIEYLYRCGLRQLQLLHSGHAKAMGASSVHPRGQTEEPGAMAAPETPLDDCDGPGNHTTPWGHRGPDPMDSDGQKSSIGDTRGPA</sequence>
<evidence type="ECO:0000313" key="3">
    <source>
        <dbReference type="Proteomes" id="UP000006813"/>
    </source>
</evidence>
<name>G5AU61_HETGA</name>
<dbReference type="InParanoid" id="G5AU61"/>
<evidence type="ECO:0000256" key="1">
    <source>
        <dbReference type="SAM" id="MobiDB-lite"/>
    </source>
</evidence>
<gene>
    <name evidence="2" type="ORF">GW7_00854</name>
</gene>
<dbReference type="STRING" id="10181.G5AU61"/>
<dbReference type="AlphaFoldDB" id="G5AU61"/>
<dbReference type="GO" id="GO:0034553">
    <property type="term" value="P:mitochondrial respiratory chain complex II assembly"/>
    <property type="evidence" value="ECO:0007669"/>
    <property type="project" value="TreeGrafter"/>
</dbReference>
<protein>
    <submittedName>
        <fullName evidence="2">Succinate dehydrogenase assembly factor 1, mitochondrial</fullName>
    </submittedName>
</protein>
<dbReference type="Proteomes" id="UP000006813">
    <property type="component" value="Unassembled WGS sequence"/>
</dbReference>
<accession>G5AU61</accession>
<dbReference type="GO" id="GO:0005739">
    <property type="term" value="C:mitochondrion"/>
    <property type="evidence" value="ECO:0007669"/>
    <property type="project" value="TreeGrafter"/>
</dbReference>
<dbReference type="PANTHER" id="PTHR47046:SF1">
    <property type="entry name" value="SUCCINATE DEHYDROGENASE ASSEMBLY FACTOR 1, MITOCHONDRIAL"/>
    <property type="match status" value="1"/>
</dbReference>
<proteinExistence type="predicted"/>
<reference evidence="2 3" key="1">
    <citation type="journal article" date="2011" name="Nature">
        <title>Genome sequencing reveals insights into physiology and longevity of the naked mole rat.</title>
        <authorList>
            <person name="Kim E.B."/>
            <person name="Fang X."/>
            <person name="Fushan A.A."/>
            <person name="Huang Z."/>
            <person name="Lobanov A.V."/>
            <person name="Han L."/>
            <person name="Marino S.M."/>
            <person name="Sun X."/>
            <person name="Turanov A.A."/>
            <person name="Yang P."/>
            <person name="Yim S.H."/>
            <person name="Zhao X."/>
            <person name="Kasaikina M.V."/>
            <person name="Stoletzki N."/>
            <person name="Peng C."/>
            <person name="Polak P."/>
            <person name="Xiong Z."/>
            <person name="Kiezun A."/>
            <person name="Zhu Y."/>
            <person name="Chen Y."/>
            <person name="Kryukov G.V."/>
            <person name="Zhang Q."/>
            <person name="Peshkin L."/>
            <person name="Yang L."/>
            <person name="Bronson R.T."/>
            <person name="Buffenstein R."/>
            <person name="Wang B."/>
            <person name="Han C."/>
            <person name="Li Q."/>
            <person name="Chen L."/>
            <person name="Zhao W."/>
            <person name="Sunyaev S.R."/>
            <person name="Park T.J."/>
            <person name="Zhang G."/>
            <person name="Wang J."/>
            <person name="Gladyshev V.N."/>
        </authorList>
    </citation>
    <scope>NUCLEOTIDE SEQUENCE [LARGE SCALE GENOMIC DNA]</scope>
</reference>
<feature type="region of interest" description="Disordered" evidence="1">
    <location>
        <begin position="36"/>
        <end position="100"/>
    </location>
</feature>
<evidence type="ECO:0000313" key="2">
    <source>
        <dbReference type="EMBL" id="EHB00572.1"/>
    </source>
</evidence>
<dbReference type="PANTHER" id="PTHR47046">
    <property type="entry name" value="SUCCINATE DEHYDROGENASE ASSEMBLY FACTOR 1, MITOCHONDRIAL"/>
    <property type="match status" value="1"/>
</dbReference>
<dbReference type="EMBL" id="JH166949">
    <property type="protein sequence ID" value="EHB00572.1"/>
    <property type="molecule type" value="Genomic_DNA"/>
</dbReference>
<dbReference type="InterPro" id="IPR052687">
    <property type="entry name" value="SDHAF1"/>
</dbReference>
<organism evidence="2 3">
    <name type="scientific">Heterocephalus glaber</name>
    <name type="common">Naked mole rat</name>
    <dbReference type="NCBI Taxonomy" id="10181"/>
    <lineage>
        <taxon>Eukaryota</taxon>
        <taxon>Metazoa</taxon>
        <taxon>Chordata</taxon>
        <taxon>Craniata</taxon>
        <taxon>Vertebrata</taxon>
        <taxon>Euteleostomi</taxon>
        <taxon>Mammalia</taxon>
        <taxon>Eutheria</taxon>
        <taxon>Euarchontoglires</taxon>
        <taxon>Glires</taxon>
        <taxon>Rodentia</taxon>
        <taxon>Hystricomorpha</taxon>
        <taxon>Bathyergidae</taxon>
        <taxon>Heterocephalus</taxon>
    </lineage>
</organism>